<evidence type="ECO:0000313" key="1">
    <source>
        <dbReference type="EMBL" id="CAG9320250.1"/>
    </source>
</evidence>
<dbReference type="Proteomes" id="UP001162131">
    <property type="component" value="Unassembled WGS sequence"/>
</dbReference>
<keyword evidence="2" id="KW-1185">Reference proteome</keyword>
<protein>
    <submittedName>
        <fullName evidence="1">Uncharacterized protein</fullName>
    </submittedName>
</protein>
<reference evidence="1" key="1">
    <citation type="submission" date="2021-09" db="EMBL/GenBank/DDBJ databases">
        <authorList>
            <consortium name="AG Swart"/>
            <person name="Singh M."/>
            <person name="Singh A."/>
            <person name="Seah K."/>
            <person name="Emmerich C."/>
        </authorList>
    </citation>
    <scope>NUCLEOTIDE SEQUENCE</scope>
    <source>
        <strain evidence="1">ATCC30299</strain>
    </source>
</reference>
<sequence length="155" mass="18371">MVMLHYFSQIEEDLQRLKLKALSTRNETKILNALKFSQVDDGKFIENHLGKHPVIFLQFDYIIFTLHIVLVRQLCALWKFVLILLNGMRKLCINFGEIQQNYNLSSINKLILTGSISREINAYWKFEEQEKREREGYPALDFFILRLLDLGYLTI</sequence>
<dbReference type="EMBL" id="CAJZBQ010000024">
    <property type="protein sequence ID" value="CAG9320250.1"/>
    <property type="molecule type" value="Genomic_DNA"/>
</dbReference>
<organism evidence="1 2">
    <name type="scientific">Blepharisma stoltei</name>
    <dbReference type="NCBI Taxonomy" id="1481888"/>
    <lineage>
        <taxon>Eukaryota</taxon>
        <taxon>Sar</taxon>
        <taxon>Alveolata</taxon>
        <taxon>Ciliophora</taxon>
        <taxon>Postciliodesmatophora</taxon>
        <taxon>Heterotrichea</taxon>
        <taxon>Heterotrichida</taxon>
        <taxon>Blepharismidae</taxon>
        <taxon>Blepharisma</taxon>
    </lineage>
</organism>
<comment type="caution">
    <text evidence="1">The sequence shown here is derived from an EMBL/GenBank/DDBJ whole genome shotgun (WGS) entry which is preliminary data.</text>
</comment>
<accession>A0AAU9J4W3</accession>
<gene>
    <name evidence="1" type="ORF">BSTOLATCC_MIC25480</name>
</gene>
<dbReference type="AlphaFoldDB" id="A0AAU9J4W3"/>
<proteinExistence type="predicted"/>
<name>A0AAU9J4W3_9CILI</name>
<evidence type="ECO:0000313" key="2">
    <source>
        <dbReference type="Proteomes" id="UP001162131"/>
    </source>
</evidence>